<dbReference type="AlphaFoldDB" id="A0A3B0CK46"/>
<organism evidence="5 6">
    <name type="scientific">Paenibacillus ginsengarvi</name>
    <dbReference type="NCBI Taxonomy" id="400777"/>
    <lineage>
        <taxon>Bacteria</taxon>
        <taxon>Bacillati</taxon>
        <taxon>Bacillota</taxon>
        <taxon>Bacilli</taxon>
        <taxon>Bacillales</taxon>
        <taxon>Paenibacillaceae</taxon>
        <taxon>Paenibacillus</taxon>
    </lineage>
</organism>
<feature type="domain" description="ABC transporter" evidence="4">
    <location>
        <begin position="310"/>
        <end position="494"/>
    </location>
</feature>
<comment type="caution">
    <text evidence="5">The sequence shown here is derived from an EMBL/GenBank/DDBJ whole genome shotgun (WGS) entry which is preliminary data.</text>
</comment>
<protein>
    <submittedName>
        <fullName evidence="5">Lsa family ABC-F type ribosomal protection protein</fullName>
    </submittedName>
</protein>
<evidence type="ECO:0000313" key="6">
    <source>
        <dbReference type="Proteomes" id="UP000282311"/>
    </source>
</evidence>
<dbReference type="PROSITE" id="PS00211">
    <property type="entry name" value="ABC_TRANSPORTER_1"/>
    <property type="match status" value="1"/>
</dbReference>
<dbReference type="NCBIfam" id="NF000167">
    <property type="entry name" value="ABCF_Lsa_all"/>
    <property type="match status" value="1"/>
</dbReference>
<evidence type="ECO:0000313" key="5">
    <source>
        <dbReference type="EMBL" id="RKN84386.1"/>
    </source>
</evidence>
<gene>
    <name evidence="5" type="primary">lsa</name>
    <name evidence="5" type="ORF">D7M11_12910</name>
</gene>
<dbReference type="Pfam" id="PF00005">
    <property type="entry name" value="ABC_tran"/>
    <property type="match status" value="2"/>
</dbReference>
<feature type="domain" description="ABC transporter" evidence="4">
    <location>
        <begin position="4"/>
        <end position="214"/>
    </location>
</feature>
<evidence type="ECO:0000256" key="1">
    <source>
        <dbReference type="ARBA" id="ARBA00022741"/>
    </source>
</evidence>
<dbReference type="CDD" id="cd03221">
    <property type="entry name" value="ABCF_EF-3"/>
    <property type="match status" value="2"/>
</dbReference>
<keyword evidence="6" id="KW-1185">Reference proteome</keyword>
<dbReference type="SUPFAM" id="SSF52540">
    <property type="entry name" value="P-loop containing nucleoside triphosphate hydrolases"/>
    <property type="match status" value="2"/>
</dbReference>
<dbReference type="InterPro" id="IPR003439">
    <property type="entry name" value="ABC_transporter-like_ATP-bd"/>
</dbReference>
<dbReference type="RefSeq" id="WP_120747642.1">
    <property type="nucleotide sequence ID" value="NZ_RBAH01000008.1"/>
</dbReference>
<sequence>MSLIKVTNLTFAYDDSYDSIFENVSFQIDTDWKLGFTGRNGRGKTTFLNLLLGKYEYSGTITASVGFEYFPFPVQNKENNTLDVVMDICPDCEHWQLMRELSLLKVSEDVLYRPFESMSNGEQTKVLLAALFLKENMFLLIDEPTNHLDLHARKLVSHYLRSKNGYILVSHDRAFLDNCVDHILSINRTNIEIQKGNFSDWWENKQRQDNLELAENEKLRKDIKRLSEAANRTSHWSDEVEKTKNGTRNSGSKVDKGYVGHKAAKMMKRSKSIEQRQLSAAEEKSQLLKNVESSESLKISQLTYHKQQLVELDRISIHYGDKQVCRDVSFTIEQGDRIALSGPNGSGKSSLLKLICGETIAYTGTLRAGSQLKISYVSQDTSHLKGDLSDFARSSGIDESLFKSILRKLDFSRLQFEKDIASFSGGQKKKVLIAKSLCERVHLHVWDEPLNFIDVISRMQLEDLLLEHSPTILFVEHDSEFCNHIATKTVELNV</sequence>
<evidence type="ECO:0000256" key="2">
    <source>
        <dbReference type="ARBA" id="ARBA00022840"/>
    </source>
</evidence>
<dbReference type="PANTHER" id="PTHR42855">
    <property type="entry name" value="ABC TRANSPORTER ATP-BINDING SUBUNIT"/>
    <property type="match status" value="1"/>
</dbReference>
<dbReference type="GO" id="GO:0005524">
    <property type="term" value="F:ATP binding"/>
    <property type="evidence" value="ECO:0007669"/>
    <property type="project" value="UniProtKB-KW"/>
</dbReference>
<name>A0A3B0CK46_9BACL</name>
<dbReference type="GO" id="GO:0016887">
    <property type="term" value="F:ATP hydrolysis activity"/>
    <property type="evidence" value="ECO:0007669"/>
    <property type="project" value="InterPro"/>
</dbReference>
<dbReference type="NCBIfam" id="NF000355">
    <property type="entry name" value="ribo_prot_ABC_F"/>
    <property type="match status" value="1"/>
</dbReference>
<dbReference type="InterPro" id="IPR051309">
    <property type="entry name" value="ABCF_ATPase"/>
</dbReference>
<keyword evidence="1" id="KW-0547">Nucleotide-binding</keyword>
<reference evidence="5 6" key="1">
    <citation type="journal article" date="2007" name="Int. J. Syst. Evol. Microbiol.">
        <title>Paenibacillus ginsengarvi sp. nov., isolated from soil from ginseng cultivation.</title>
        <authorList>
            <person name="Yoon M.H."/>
            <person name="Ten L.N."/>
            <person name="Im W.T."/>
        </authorList>
    </citation>
    <scope>NUCLEOTIDE SEQUENCE [LARGE SCALE GENOMIC DNA]</scope>
    <source>
        <strain evidence="5 6">KCTC 13059</strain>
    </source>
</reference>
<keyword evidence="2" id="KW-0067">ATP-binding</keyword>
<dbReference type="OrthoDB" id="9762369at2"/>
<dbReference type="InterPro" id="IPR003593">
    <property type="entry name" value="AAA+_ATPase"/>
</dbReference>
<dbReference type="EMBL" id="RBAH01000008">
    <property type="protein sequence ID" value="RKN84386.1"/>
    <property type="molecule type" value="Genomic_DNA"/>
</dbReference>
<accession>A0A3B0CK46</accession>
<evidence type="ECO:0000256" key="3">
    <source>
        <dbReference type="SAM" id="MobiDB-lite"/>
    </source>
</evidence>
<dbReference type="InterPro" id="IPR027417">
    <property type="entry name" value="P-loop_NTPase"/>
</dbReference>
<dbReference type="Proteomes" id="UP000282311">
    <property type="component" value="Unassembled WGS sequence"/>
</dbReference>
<evidence type="ECO:0000259" key="4">
    <source>
        <dbReference type="PROSITE" id="PS50893"/>
    </source>
</evidence>
<dbReference type="SMART" id="SM00382">
    <property type="entry name" value="AAA"/>
    <property type="match status" value="2"/>
</dbReference>
<feature type="region of interest" description="Disordered" evidence="3">
    <location>
        <begin position="234"/>
        <end position="256"/>
    </location>
</feature>
<feature type="compositionally biased region" description="Basic and acidic residues" evidence="3">
    <location>
        <begin position="235"/>
        <end position="244"/>
    </location>
</feature>
<dbReference type="Gene3D" id="3.40.50.300">
    <property type="entry name" value="P-loop containing nucleotide triphosphate hydrolases"/>
    <property type="match status" value="2"/>
</dbReference>
<proteinExistence type="predicted"/>
<dbReference type="PROSITE" id="PS50893">
    <property type="entry name" value="ABC_TRANSPORTER_2"/>
    <property type="match status" value="2"/>
</dbReference>
<dbReference type="PANTHER" id="PTHR42855:SF2">
    <property type="entry name" value="DRUG RESISTANCE ABC TRANSPORTER,ATP-BINDING PROTEIN"/>
    <property type="match status" value="1"/>
</dbReference>
<dbReference type="InterPro" id="IPR017871">
    <property type="entry name" value="ABC_transporter-like_CS"/>
</dbReference>